<evidence type="ECO:0000256" key="16">
    <source>
        <dbReference type="ARBA" id="ARBA00043257"/>
    </source>
</evidence>
<dbReference type="RefSeq" id="XP_028488256.1">
    <property type="nucleotide sequence ID" value="XM_028631836.1"/>
</dbReference>
<keyword evidence="9" id="KW-0961">Cell wall biogenesis/degradation</keyword>
<reference evidence="21 22" key="1">
    <citation type="journal article" date="2018" name="Front. Microbiol.">
        <title>Genomic and genetic insights into a cosmopolitan fungus, Paecilomyces variotii (Eurotiales).</title>
        <authorList>
            <person name="Urquhart A.S."/>
            <person name="Mondo S.J."/>
            <person name="Makela M.R."/>
            <person name="Hane J.K."/>
            <person name="Wiebenga A."/>
            <person name="He G."/>
            <person name="Mihaltcheva S."/>
            <person name="Pangilinan J."/>
            <person name="Lipzen A."/>
            <person name="Barry K."/>
            <person name="de Vries R.P."/>
            <person name="Grigoriev I.V."/>
            <person name="Idnurm A."/>
        </authorList>
    </citation>
    <scope>NUCLEOTIDE SEQUENCE [LARGE SCALE GENOMIC DNA]</scope>
    <source>
        <strain evidence="21 22">CBS 101075</strain>
    </source>
</reference>
<proteinExistence type="inferred from homology"/>
<dbReference type="EMBL" id="RCNU01000002">
    <property type="protein sequence ID" value="RWQ98611.1"/>
    <property type="molecule type" value="Genomic_DNA"/>
</dbReference>
<dbReference type="PANTHER" id="PTHR31297:SF39">
    <property type="entry name" value="GLUCAN ENDO-1,6-BETA-GLUCOSIDASE B"/>
    <property type="match status" value="1"/>
</dbReference>
<keyword evidence="22" id="KW-1185">Reference proteome</keyword>
<dbReference type="GO" id="GO:0009986">
    <property type="term" value="C:cell surface"/>
    <property type="evidence" value="ECO:0007669"/>
    <property type="project" value="TreeGrafter"/>
</dbReference>
<evidence type="ECO:0000256" key="15">
    <source>
        <dbReference type="ARBA" id="ARBA00042025"/>
    </source>
</evidence>
<evidence type="ECO:0000259" key="20">
    <source>
        <dbReference type="Pfam" id="PF00150"/>
    </source>
</evidence>
<dbReference type="InterPro" id="IPR050386">
    <property type="entry name" value="Glycosyl_hydrolase_5"/>
</dbReference>
<feature type="chain" id="PRO_5019399129" description="glucan endo-1,6-beta-glucosidase" evidence="19">
    <location>
        <begin position="20"/>
        <end position="462"/>
    </location>
</feature>
<evidence type="ECO:0000313" key="21">
    <source>
        <dbReference type="EMBL" id="RWQ98611.1"/>
    </source>
</evidence>
<keyword evidence="3" id="KW-0964">Secreted</keyword>
<comment type="subcellular location">
    <subcellularLocation>
        <location evidence="1">Secreted</location>
    </subcellularLocation>
</comment>
<keyword evidence="4 19" id="KW-0732">Signal</keyword>
<protein>
    <recommendedName>
        <fullName evidence="13">glucan endo-1,6-beta-glucosidase</fullName>
        <ecNumber evidence="13">3.2.1.75</ecNumber>
    </recommendedName>
    <alternativeName>
        <fullName evidence="15">Beta-1,6-glucanase B</fullName>
    </alternativeName>
    <alternativeName>
        <fullName evidence="14">Endo-1,6-beta-D-glucanase B</fullName>
    </alternativeName>
    <alternativeName>
        <fullName evidence="16">Endo-1,6-beta-glucanase B</fullName>
    </alternativeName>
</protein>
<dbReference type="VEuPathDB" id="FungiDB:C8Q69DRAFT_485507"/>
<evidence type="ECO:0000256" key="11">
    <source>
        <dbReference type="ARBA" id="ARBA00036633"/>
    </source>
</evidence>
<keyword evidence="7" id="KW-0119">Carbohydrate metabolism</keyword>
<comment type="caution">
    <text evidence="21">The sequence shown here is derived from an EMBL/GenBank/DDBJ whole genome shotgun (WGS) entry which is preliminary data.</text>
</comment>
<feature type="transmembrane region" description="Helical" evidence="18">
    <location>
        <begin position="439"/>
        <end position="461"/>
    </location>
</feature>
<dbReference type="InterPro" id="IPR001547">
    <property type="entry name" value="Glyco_hydro_5"/>
</dbReference>
<organism evidence="21 22">
    <name type="scientific">Byssochlamys spectabilis</name>
    <name type="common">Paecilomyces variotii</name>
    <dbReference type="NCBI Taxonomy" id="264951"/>
    <lineage>
        <taxon>Eukaryota</taxon>
        <taxon>Fungi</taxon>
        <taxon>Dikarya</taxon>
        <taxon>Ascomycota</taxon>
        <taxon>Pezizomycotina</taxon>
        <taxon>Eurotiomycetes</taxon>
        <taxon>Eurotiomycetidae</taxon>
        <taxon>Eurotiales</taxon>
        <taxon>Thermoascaceae</taxon>
        <taxon>Paecilomyces</taxon>
    </lineage>
</organism>
<evidence type="ECO:0000256" key="1">
    <source>
        <dbReference type="ARBA" id="ARBA00004613"/>
    </source>
</evidence>
<keyword evidence="18" id="KW-0472">Membrane</keyword>
<evidence type="ECO:0000256" key="9">
    <source>
        <dbReference type="ARBA" id="ARBA00023316"/>
    </source>
</evidence>
<evidence type="ECO:0000256" key="19">
    <source>
        <dbReference type="SAM" id="SignalP"/>
    </source>
</evidence>
<dbReference type="Pfam" id="PF00150">
    <property type="entry name" value="Cellulase"/>
    <property type="match status" value="1"/>
</dbReference>
<dbReference type="GO" id="GO:0005576">
    <property type="term" value="C:extracellular region"/>
    <property type="evidence" value="ECO:0007669"/>
    <property type="project" value="UniProtKB-SubCell"/>
</dbReference>
<evidence type="ECO:0000256" key="4">
    <source>
        <dbReference type="ARBA" id="ARBA00022729"/>
    </source>
</evidence>
<evidence type="ECO:0000256" key="6">
    <source>
        <dbReference type="ARBA" id="ARBA00023180"/>
    </source>
</evidence>
<dbReference type="AlphaFoldDB" id="A0A443I3M3"/>
<keyword evidence="18" id="KW-1133">Transmembrane helix</keyword>
<dbReference type="PANTHER" id="PTHR31297">
    <property type="entry name" value="GLUCAN ENDO-1,6-BETA-GLUCOSIDASE B"/>
    <property type="match status" value="1"/>
</dbReference>
<feature type="signal peptide" evidence="19">
    <location>
        <begin position="1"/>
        <end position="19"/>
    </location>
</feature>
<evidence type="ECO:0000256" key="13">
    <source>
        <dbReference type="ARBA" id="ARBA00038935"/>
    </source>
</evidence>
<dbReference type="GeneID" id="39601113"/>
<name>A0A443I3M3_BYSSP</name>
<dbReference type="GO" id="GO:0004338">
    <property type="term" value="F:glucan exo-1,3-beta-glucosidase activity"/>
    <property type="evidence" value="ECO:0007669"/>
    <property type="project" value="TreeGrafter"/>
</dbReference>
<keyword evidence="5 17" id="KW-0378">Hydrolase</keyword>
<dbReference type="STRING" id="264951.A0A443I3M3"/>
<evidence type="ECO:0000313" key="22">
    <source>
        <dbReference type="Proteomes" id="UP000283841"/>
    </source>
</evidence>
<dbReference type="GO" id="GO:0071555">
    <property type="term" value="P:cell wall organization"/>
    <property type="evidence" value="ECO:0007669"/>
    <property type="project" value="UniProtKB-KW"/>
</dbReference>
<gene>
    <name evidence="21" type="ORF">C8Q69DRAFT_485507</name>
</gene>
<keyword evidence="10" id="KW-0624">Polysaccharide degradation</keyword>
<comment type="similarity">
    <text evidence="2 17">Belongs to the glycosyl hydrolase 5 (cellulase A) family.</text>
</comment>
<comment type="catalytic activity">
    <reaction evidence="11">
        <text>Random hydrolysis of (1-&gt;6)-linkages in (1-&gt;6)-beta-D-glucans.</text>
        <dbReference type="EC" id="3.2.1.75"/>
    </reaction>
</comment>
<comment type="function">
    <text evidence="12">Beta-glucanases participate in the metabolism of beta-glucan, the main structural component of the cell wall. Acts on lutean, pustulan and 1,6-oligo-beta-D-glucosides.</text>
</comment>
<keyword evidence="6" id="KW-0325">Glycoprotein</keyword>
<feature type="domain" description="Glycoside hydrolase family 5" evidence="20">
    <location>
        <begin position="97"/>
        <end position="393"/>
    </location>
</feature>
<dbReference type="EC" id="3.2.1.75" evidence="13"/>
<evidence type="ECO:0000256" key="18">
    <source>
        <dbReference type="SAM" id="Phobius"/>
    </source>
</evidence>
<evidence type="ECO:0000256" key="5">
    <source>
        <dbReference type="ARBA" id="ARBA00022801"/>
    </source>
</evidence>
<evidence type="ECO:0000256" key="8">
    <source>
        <dbReference type="ARBA" id="ARBA00023295"/>
    </source>
</evidence>
<sequence>MHACTALFVVVFYAALAHAWLPSSRDLAAFNATARYAELGQQKAPKKSGTNNRIRGVNFGGWLISEPWMMSQEWNETLKCGNAKSEFDCMLQAKNTSEQNDRFEDHWKNWITPDSVKSVYDVGLNSIRIPIGYWSYKDIVLPSEHFPDGDRMLPYLDAVVQKAADLGIFVILDLHGAPGAQQDDPFTGQLTTVPGFYDAANYGRAALWLSWMTKRIHTNPAYKTVGILEVLNEPVSKNDGSAYPASGENTLTSVFYPQALSAIRTAEKLLGVSYADALHVQYMDELWGAGDPDSNLGKDKSIAYDDHNYVLSVLTGGNQTTYMWYSCQTDNRRTDKETPKVVQEWSLMVGNKIQDDPDFTISNNQNKGFYSDWFAAQQQLYEQTNGWIFWTWRSDLDYRWTYSGATAAGVIPANASGLDWSANVDVCKKWFPHTKRRSAAAATAPHGLLTILGLLFLHFVLT</sequence>
<dbReference type="GO" id="GO:0046557">
    <property type="term" value="F:glucan endo-1,6-beta-glucosidase activity"/>
    <property type="evidence" value="ECO:0007669"/>
    <property type="project" value="UniProtKB-EC"/>
</dbReference>
<evidence type="ECO:0000256" key="12">
    <source>
        <dbReference type="ARBA" id="ARBA00037628"/>
    </source>
</evidence>
<evidence type="ECO:0000256" key="10">
    <source>
        <dbReference type="ARBA" id="ARBA00023326"/>
    </source>
</evidence>
<dbReference type="InterPro" id="IPR017853">
    <property type="entry name" value="GH"/>
</dbReference>
<accession>A0A443I3M3</accession>
<dbReference type="GO" id="GO:0009251">
    <property type="term" value="P:glucan catabolic process"/>
    <property type="evidence" value="ECO:0007669"/>
    <property type="project" value="TreeGrafter"/>
</dbReference>
<keyword evidence="8 17" id="KW-0326">Glycosidase</keyword>
<dbReference type="Proteomes" id="UP000283841">
    <property type="component" value="Unassembled WGS sequence"/>
</dbReference>
<evidence type="ECO:0000256" key="14">
    <source>
        <dbReference type="ARBA" id="ARBA00041472"/>
    </source>
</evidence>
<keyword evidence="18" id="KW-0812">Transmembrane</keyword>
<evidence type="ECO:0000256" key="3">
    <source>
        <dbReference type="ARBA" id="ARBA00022525"/>
    </source>
</evidence>
<evidence type="ECO:0000256" key="7">
    <source>
        <dbReference type="ARBA" id="ARBA00023277"/>
    </source>
</evidence>
<dbReference type="SUPFAM" id="SSF51445">
    <property type="entry name" value="(Trans)glycosidases"/>
    <property type="match status" value="1"/>
</dbReference>
<dbReference type="Gene3D" id="3.20.20.80">
    <property type="entry name" value="Glycosidases"/>
    <property type="match status" value="1"/>
</dbReference>
<evidence type="ECO:0000256" key="17">
    <source>
        <dbReference type="RuleBase" id="RU361153"/>
    </source>
</evidence>
<evidence type="ECO:0000256" key="2">
    <source>
        <dbReference type="ARBA" id="ARBA00005641"/>
    </source>
</evidence>